<feature type="transmembrane region" description="Helical" evidence="11">
    <location>
        <begin position="662"/>
        <end position="683"/>
    </location>
</feature>
<evidence type="ECO:0000256" key="2">
    <source>
        <dbReference type="ARBA" id="ARBA00022527"/>
    </source>
</evidence>
<dbReference type="EC" id="2.7.11.1" evidence="1"/>
<evidence type="ECO:0000313" key="13">
    <source>
        <dbReference type="EMBL" id="CCX16218.1"/>
    </source>
</evidence>
<evidence type="ECO:0000256" key="9">
    <source>
        <dbReference type="ARBA" id="ARBA00048679"/>
    </source>
</evidence>
<dbReference type="PROSITE" id="PS00108">
    <property type="entry name" value="PROTEIN_KINASE_ST"/>
    <property type="match status" value="1"/>
</dbReference>
<dbReference type="AlphaFoldDB" id="U4LHS8"/>
<dbReference type="EMBL" id="HF936373">
    <property type="protein sequence ID" value="CCX16218.1"/>
    <property type="molecule type" value="Genomic_DNA"/>
</dbReference>
<feature type="region of interest" description="Disordered" evidence="10">
    <location>
        <begin position="57"/>
        <end position="86"/>
    </location>
</feature>
<comment type="similarity">
    <text evidence="7">Belongs to the protein kinase superfamily. Ser/Thr protein kinase family. GCN2 subfamily.</text>
</comment>
<dbReference type="InterPro" id="IPR011009">
    <property type="entry name" value="Kinase-like_dom_sf"/>
</dbReference>
<dbReference type="FunFam" id="3.30.200.20:FF:000306">
    <property type="entry name" value="IKS protein kinase"/>
    <property type="match status" value="1"/>
</dbReference>
<evidence type="ECO:0000256" key="11">
    <source>
        <dbReference type="SAM" id="Phobius"/>
    </source>
</evidence>
<dbReference type="CDD" id="cd00180">
    <property type="entry name" value="PKc"/>
    <property type="match status" value="1"/>
</dbReference>
<name>U4LHS8_PYROM</name>
<dbReference type="STRING" id="1076935.U4LHS8"/>
<gene>
    <name evidence="13" type="ORF">PCON_02814</name>
</gene>
<accession>U4LHS8</accession>
<dbReference type="InterPro" id="IPR000719">
    <property type="entry name" value="Prot_kinase_dom"/>
</dbReference>
<dbReference type="FunFam" id="1.10.510.10:FF:000699">
    <property type="entry name" value="Probable serine/threonine-protein kinase iksA"/>
    <property type="match status" value="1"/>
</dbReference>
<organism evidence="13 14">
    <name type="scientific">Pyronema omphalodes (strain CBS 100304)</name>
    <name type="common">Pyronema confluens</name>
    <dbReference type="NCBI Taxonomy" id="1076935"/>
    <lineage>
        <taxon>Eukaryota</taxon>
        <taxon>Fungi</taxon>
        <taxon>Dikarya</taxon>
        <taxon>Ascomycota</taxon>
        <taxon>Pezizomycotina</taxon>
        <taxon>Pezizomycetes</taxon>
        <taxon>Pezizales</taxon>
        <taxon>Pyronemataceae</taxon>
        <taxon>Pyronema</taxon>
    </lineage>
</organism>
<dbReference type="SMART" id="SM00220">
    <property type="entry name" value="S_TKc"/>
    <property type="match status" value="1"/>
</dbReference>
<evidence type="ECO:0000256" key="1">
    <source>
        <dbReference type="ARBA" id="ARBA00012513"/>
    </source>
</evidence>
<keyword evidence="4" id="KW-0547">Nucleotide-binding</keyword>
<evidence type="ECO:0000256" key="7">
    <source>
        <dbReference type="ARBA" id="ARBA00037982"/>
    </source>
</evidence>
<evidence type="ECO:0000256" key="10">
    <source>
        <dbReference type="SAM" id="MobiDB-lite"/>
    </source>
</evidence>
<proteinExistence type="inferred from homology"/>
<evidence type="ECO:0000256" key="4">
    <source>
        <dbReference type="ARBA" id="ARBA00022741"/>
    </source>
</evidence>
<evidence type="ECO:0000256" key="3">
    <source>
        <dbReference type="ARBA" id="ARBA00022679"/>
    </source>
</evidence>
<dbReference type="Gene3D" id="1.10.510.10">
    <property type="entry name" value="Transferase(Phosphotransferase) domain 1"/>
    <property type="match status" value="1"/>
</dbReference>
<comment type="catalytic activity">
    <reaction evidence="8">
        <text>L-threonyl-[protein] + ATP = O-phospho-L-threonyl-[protein] + ADP + H(+)</text>
        <dbReference type="Rhea" id="RHEA:46608"/>
        <dbReference type="Rhea" id="RHEA-COMP:11060"/>
        <dbReference type="Rhea" id="RHEA-COMP:11605"/>
        <dbReference type="ChEBI" id="CHEBI:15378"/>
        <dbReference type="ChEBI" id="CHEBI:30013"/>
        <dbReference type="ChEBI" id="CHEBI:30616"/>
        <dbReference type="ChEBI" id="CHEBI:61977"/>
        <dbReference type="ChEBI" id="CHEBI:456216"/>
        <dbReference type="EC" id="2.7.11.1"/>
    </reaction>
</comment>
<sequence>MSLIRYSSDDSRSIVLRHQQTLVLYDRNSHQIILREAAPSSPAVKDPNASCPLCKRPMHNHHGDEPTTDPLGSGIPHRSRSTTPIAESGFVDQQYFRMLKASTTRGADIHSSSRLPESRLDPLESGDEFSEAEYARSNQQDTGIKSSAFSPGYFERFFVQEKELGRGGKGVVLLVRHVLDGVSLGQFACKRVPVGNNHEWLEKVLIEVQLLQSLSHANLVSYRHVWLEDTKITSFGPKVPCAFILQQYCNSGDLHNYVLGPMKVPTLEQRKAQLRRNRGQPAPPTFEARRLPFEQIISFFRDIAEGLQCLHSNGFIHRDLKPQNCLLHDSGIPGDQLRVLVSDFGEMQAKNETRKSTGSTGTIAYCAPEVLRRVSPGGVYENFTTKSDIFSLGMILHFMSFGKLPYAGADQINEENEDLDALREEISAWKGLNEEDKIRTDLPERLYHSLKTLINPDPNVRPSAEDILKGIEMGIGEESPSPLRRGSAMLQQNAADMDESQRLGFRRISPIADSPRSLTPPDTSYIDSKLHADYRPTRNGASTTSERWKATQPGTTKPVSKLNQSSQPPATPPLVPNVGGMSESSLMLIPHAGHLATSERLLVGHNSLSNRLLGQDYMIAKIVVFFIKLVTLTQPCMPAAARSSIYYPMLLLATIDFMAPQLTLTAVLLLAHFVLLAIIHMYVGLCSVL</sequence>
<dbReference type="Pfam" id="PF00069">
    <property type="entry name" value="Pkinase"/>
    <property type="match status" value="1"/>
</dbReference>
<dbReference type="GO" id="GO:0005737">
    <property type="term" value="C:cytoplasm"/>
    <property type="evidence" value="ECO:0007669"/>
    <property type="project" value="TreeGrafter"/>
</dbReference>
<feature type="region of interest" description="Disordered" evidence="10">
    <location>
        <begin position="107"/>
        <end position="143"/>
    </location>
</feature>
<dbReference type="GO" id="GO:0004674">
    <property type="term" value="F:protein serine/threonine kinase activity"/>
    <property type="evidence" value="ECO:0007669"/>
    <property type="project" value="UniProtKB-KW"/>
</dbReference>
<dbReference type="Proteomes" id="UP000018144">
    <property type="component" value="Unassembled WGS sequence"/>
</dbReference>
<dbReference type="InterPro" id="IPR008271">
    <property type="entry name" value="Ser/Thr_kinase_AS"/>
</dbReference>
<evidence type="ECO:0000313" key="14">
    <source>
        <dbReference type="Proteomes" id="UP000018144"/>
    </source>
</evidence>
<evidence type="ECO:0000256" key="8">
    <source>
        <dbReference type="ARBA" id="ARBA00047899"/>
    </source>
</evidence>
<dbReference type="PANTHER" id="PTHR11042">
    <property type="entry name" value="EUKARYOTIC TRANSLATION INITIATION FACTOR 2-ALPHA KINASE EIF2-ALPHA KINASE -RELATED"/>
    <property type="match status" value="1"/>
</dbReference>
<keyword evidence="11" id="KW-0472">Membrane</keyword>
<comment type="catalytic activity">
    <reaction evidence="9">
        <text>L-seryl-[protein] + ATP = O-phospho-L-seryl-[protein] + ADP + H(+)</text>
        <dbReference type="Rhea" id="RHEA:17989"/>
        <dbReference type="Rhea" id="RHEA-COMP:9863"/>
        <dbReference type="Rhea" id="RHEA-COMP:11604"/>
        <dbReference type="ChEBI" id="CHEBI:15378"/>
        <dbReference type="ChEBI" id="CHEBI:29999"/>
        <dbReference type="ChEBI" id="CHEBI:30616"/>
        <dbReference type="ChEBI" id="CHEBI:83421"/>
        <dbReference type="ChEBI" id="CHEBI:456216"/>
        <dbReference type="EC" id="2.7.11.1"/>
    </reaction>
</comment>
<dbReference type="eggNOG" id="KOG0032">
    <property type="taxonomic scope" value="Eukaryota"/>
</dbReference>
<feature type="region of interest" description="Disordered" evidence="10">
    <location>
        <begin position="510"/>
        <end position="577"/>
    </location>
</feature>
<keyword evidence="3" id="KW-0808">Transferase</keyword>
<dbReference type="OrthoDB" id="1405469at2759"/>
<dbReference type="PROSITE" id="PS50011">
    <property type="entry name" value="PROTEIN_KINASE_DOM"/>
    <property type="match status" value="1"/>
</dbReference>
<protein>
    <recommendedName>
        <fullName evidence="1">non-specific serine/threonine protein kinase</fullName>
        <ecNumber evidence="1">2.7.11.1</ecNumber>
    </recommendedName>
</protein>
<feature type="compositionally biased region" description="Polar residues" evidence="10">
    <location>
        <begin position="516"/>
        <end position="526"/>
    </location>
</feature>
<keyword evidence="11" id="KW-1133">Transmembrane helix</keyword>
<evidence type="ECO:0000256" key="5">
    <source>
        <dbReference type="ARBA" id="ARBA00022777"/>
    </source>
</evidence>
<dbReference type="SUPFAM" id="SSF56112">
    <property type="entry name" value="Protein kinase-like (PK-like)"/>
    <property type="match status" value="1"/>
</dbReference>
<reference evidence="13 14" key="1">
    <citation type="journal article" date="2013" name="PLoS Genet.">
        <title>The genome and development-dependent transcriptomes of Pyronema confluens: a window into fungal evolution.</title>
        <authorList>
            <person name="Traeger S."/>
            <person name="Altegoer F."/>
            <person name="Freitag M."/>
            <person name="Gabaldon T."/>
            <person name="Kempken F."/>
            <person name="Kumar A."/>
            <person name="Marcet-Houben M."/>
            <person name="Poggeler S."/>
            <person name="Stajich J.E."/>
            <person name="Nowrousian M."/>
        </authorList>
    </citation>
    <scope>NUCLEOTIDE SEQUENCE [LARGE SCALE GENOMIC DNA]</scope>
    <source>
        <strain evidence="14">CBS 100304</strain>
        <tissue evidence="13">Vegetative mycelium</tissue>
    </source>
</reference>
<dbReference type="GO" id="GO:0005634">
    <property type="term" value="C:nucleus"/>
    <property type="evidence" value="ECO:0007669"/>
    <property type="project" value="TreeGrafter"/>
</dbReference>
<dbReference type="GO" id="GO:0005524">
    <property type="term" value="F:ATP binding"/>
    <property type="evidence" value="ECO:0007669"/>
    <property type="project" value="UniProtKB-KW"/>
</dbReference>
<keyword evidence="14" id="KW-1185">Reference proteome</keyword>
<feature type="domain" description="Protein kinase" evidence="12">
    <location>
        <begin position="158"/>
        <end position="475"/>
    </location>
</feature>
<keyword evidence="2" id="KW-0723">Serine/threonine-protein kinase</keyword>
<dbReference type="Gene3D" id="3.30.200.20">
    <property type="entry name" value="Phosphorylase Kinase, domain 1"/>
    <property type="match status" value="1"/>
</dbReference>
<dbReference type="InterPro" id="IPR050339">
    <property type="entry name" value="CC_SR_Kinase"/>
</dbReference>
<keyword evidence="11" id="KW-0812">Transmembrane</keyword>
<dbReference type="OMA" id="RNADLIH"/>
<dbReference type="PANTHER" id="PTHR11042:SF138">
    <property type="entry name" value="SERINE_THREONINE-PROTEIN KINASE IKS1-RELATED"/>
    <property type="match status" value="1"/>
</dbReference>
<evidence type="ECO:0000259" key="12">
    <source>
        <dbReference type="PROSITE" id="PS50011"/>
    </source>
</evidence>
<keyword evidence="5 13" id="KW-0418">Kinase</keyword>
<keyword evidence="6" id="KW-0067">ATP-binding</keyword>
<feature type="compositionally biased region" description="Polar residues" evidence="10">
    <location>
        <begin position="552"/>
        <end position="568"/>
    </location>
</feature>
<evidence type="ECO:0000256" key="6">
    <source>
        <dbReference type="ARBA" id="ARBA00022840"/>
    </source>
</evidence>